<evidence type="ECO:0000256" key="7">
    <source>
        <dbReference type="ARBA" id="ARBA00022723"/>
    </source>
</evidence>
<evidence type="ECO:0000313" key="13">
    <source>
        <dbReference type="EMBL" id="CCI54048.1"/>
    </source>
</evidence>
<dbReference type="Pfam" id="PF00994">
    <property type="entry name" value="MoCF_biosynth"/>
    <property type="match status" value="1"/>
</dbReference>
<evidence type="ECO:0000256" key="5">
    <source>
        <dbReference type="ARBA" id="ARBA00022505"/>
    </source>
</evidence>
<dbReference type="NCBIfam" id="TIGR00177">
    <property type="entry name" value="molyb_syn"/>
    <property type="match status" value="1"/>
</dbReference>
<evidence type="ECO:0000256" key="4">
    <source>
        <dbReference type="ARBA" id="ARBA00010763"/>
    </source>
</evidence>
<organism evidence="13 14">
    <name type="scientific">Nostocoides jenkinsii Ben 74</name>
    <dbReference type="NCBI Taxonomy" id="1193518"/>
    <lineage>
        <taxon>Bacteria</taxon>
        <taxon>Bacillati</taxon>
        <taxon>Actinomycetota</taxon>
        <taxon>Actinomycetes</taxon>
        <taxon>Micrococcales</taxon>
        <taxon>Intrasporangiaceae</taxon>
        <taxon>Nostocoides</taxon>
    </lineage>
</organism>
<comment type="catalytic activity">
    <reaction evidence="10">
        <text>adenylyl-molybdopterin + molybdate = Mo-molybdopterin + AMP + H(+)</text>
        <dbReference type="Rhea" id="RHEA:35047"/>
        <dbReference type="ChEBI" id="CHEBI:15378"/>
        <dbReference type="ChEBI" id="CHEBI:36264"/>
        <dbReference type="ChEBI" id="CHEBI:62727"/>
        <dbReference type="ChEBI" id="CHEBI:71302"/>
        <dbReference type="ChEBI" id="CHEBI:456215"/>
        <dbReference type="EC" id="2.10.1.1"/>
    </reaction>
</comment>
<keyword evidence="14" id="KW-1185">Reference proteome</keyword>
<dbReference type="SUPFAM" id="SSF53218">
    <property type="entry name" value="Molybdenum cofactor biosynthesis proteins"/>
    <property type="match status" value="1"/>
</dbReference>
<comment type="function">
    <text evidence="2 11">Catalyzes the insertion of molybdate into adenylated molybdopterin with the concomitant release of AMP.</text>
</comment>
<dbReference type="FunFam" id="3.40.980.10:FF:000004">
    <property type="entry name" value="Molybdopterin molybdenumtransferase"/>
    <property type="match status" value="1"/>
</dbReference>
<dbReference type="GO" id="GO:0046872">
    <property type="term" value="F:metal ion binding"/>
    <property type="evidence" value="ECO:0007669"/>
    <property type="project" value="UniProtKB-UniRule"/>
</dbReference>
<dbReference type="Pfam" id="PF03453">
    <property type="entry name" value="MoeA_N"/>
    <property type="match status" value="1"/>
</dbReference>
<dbReference type="SUPFAM" id="SSF63867">
    <property type="entry name" value="MoeA C-terminal domain-like"/>
    <property type="match status" value="1"/>
</dbReference>
<dbReference type="PANTHER" id="PTHR10192">
    <property type="entry name" value="MOLYBDOPTERIN BIOSYNTHESIS PROTEIN"/>
    <property type="match status" value="1"/>
</dbReference>
<comment type="similarity">
    <text evidence="4 11">Belongs to the MoeA family.</text>
</comment>
<dbReference type="CDD" id="cd00887">
    <property type="entry name" value="MoeA"/>
    <property type="match status" value="1"/>
</dbReference>
<dbReference type="UniPathway" id="UPA00344"/>
<keyword evidence="7 11" id="KW-0479">Metal-binding</keyword>
<dbReference type="InterPro" id="IPR036425">
    <property type="entry name" value="MoaB/Mog-like_dom_sf"/>
</dbReference>
<dbReference type="Proteomes" id="UP000035720">
    <property type="component" value="Unassembled WGS sequence"/>
</dbReference>
<reference evidence="13 14" key="1">
    <citation type="journal article" date="2013" name="ISME J.">
        <title>A metabolic model for members of the genus Tetrasphaera involved in enhanced biological phosphorus removal.</title>
        <authorList>
            <person name="Kristiansen R."/>
            <person name="Nguyen H.T.T."/>
            <person name="Saunders A.M."/>
            <person name="Nielsen J.L."/>
            <person name="Wimmer R."/>
            <person name="Le V.Q."/>
            <person name="McIlroy S.J."/>
            <person name="Petrovski S."/>
            <person name="Seviour R.J."/>
            <person name="Calteau A."/>
            <person name="Nielsen K.L."/>
            <person name="Nielsen P.H."/>
        </authorList>
    </citation>
    <scope>NUCLEOTIDE SEQUENCE [LARGE SCALE GENOMIC DNA]</scope>
    <source>
        <strain evidence="13 14">Ben 74</strain>
    </source>
</reference>
<evidence type="ECO:0000256" key="9">
    <source>
        <dbReference type="ARBA" id="ARBA00023150"/>
    </source>
</evidence>
<dbReference type="InterPro" id="IPR038987">
    <property type="entry name" value="MoeA-like"/>
</dbReference>
<dbReference type="STRING" id="1193518.BN13_560009"/>
<dbReference type="NCBIfam" id="NF045515">
    <property type="entry name" value="Glp_gephyrin"/>
    <property type="match status" value="1"/>
</dbReference>
<dbReference type="GO" id="GO:0006777">
    <property type="term" value="P:Mo-molybdopterin cofactor biosynthetic process"/>
    <property type="evidence" value="ECO:0007669"/>
    <property type="project" value="UniProtKB-UniRule"/>
</dbReference>
<comment type="caution">
    <text evidence="13">The sequence shown here is derived from an EMBL/GenBank/DDBJ whole genome shotgun (WGS) entry which is preliminary data.</text>
</comment>
<keyword evidence="6 11" id="KW-0808">Transferase</keyword>
<dbReference type="Gene3D" id="2.170.190.11">
    <property type="entry name" value="Molybdopterin biosynthesis moea protein, domain 3"/>
    <property type="match status" value="1"/>
</dbReference>
<keyword evidence="8 11" id="KW-0460">Magnesium</keyword>
<evidence type="ECO:0000256" key="11">
    <source>
        <dbReference type="RuleBase" id="RU365090"/>
    </source>
</evidence>
<evidence type="ECO:0000256" key="6">
    <source>
        <dbReference type="ARBA" id="ARBA00022679"/>
    </source>
</evidence>
<evidence type="ECO:0000256" key="10">
    <source>
        <dbReference type="ARBA" id="ARBA00047317"/>
    </source>
</evidence>
<dbReference type="InterPro" id="IPR001453">
    <property type="entry name" value="MoaB/Mog_dom"/>
</dbReference>
<comment type="cofactor">
    <cofactor evidence="1 11">
        <name>Mg(2+)</name>
        <dbReference type="ChEBI" id="CHEBI:18420"/>
    </cofactor>
</comment>
<dbReference type="SMART" id="SM00852">
    <property type="entry name" value="MoCF_biosynth"/>
    <property type="match status" value="1"/>
</dbReference>
<dbReference type="EMBL" id="CAJC01000168">
    <property type="protein sequence ID" value="CCI54048.1"/>
    <property type="molecule type" value="Genomic_DNA"/>
</dbReference>
<dbReference type="Gene3D" id="2.40.340.10">
    <property type="entry name" value="MoeA, C-terminal, domain IV"/>
    <property type="match status" value="1"/>
</dbReference>
<evidence type="ECO:0000259" key="12">
    <source>
        <dbReference type="SMART" id="SM00852"/>
    </source>
</evidence>
<dbReference type="Pfam" id="PF03454">
    <property type="entry name" value="MoeA_C"/>
    <property type="match status" value="1"/>
</dbReference>
<comment type="pathway">
    <text evidence="3 11">Cofactor biosynthesis; molybdopterin biosynthesis.</text>
</comment>
<gene>
    <name evidence="13" type="primary">moaE</name>
    <name evidence="13" type="ORF">BN13_560009</name>
</gene>
<dbReference type="InterPro" id="IPR005110">
    <property type="entry name" value="MoeA_linker/N"/>
</dbReference>
<dbReference type="InterPro" id="IPR036688">
    <property type="entry name" value="MoeA_C_domain_IV_sf"/>
</dbReference>
<evidence type="ECO:0000256" key="8">
    <source>
        <dbReference type="ARBA" id="ARBA00022842"/>
    </source>
</evidence>
<keyword evidence="5 11" id="KW-0500">Molybdenum</keyword>
<accession>A0A077MFP6</accession>
<dbReference type="InterPro" id="IPR005111">
    <property type="entry name" value="MoeA_C_domain_IV"/>
</dbReference>
<evidence type="ECO:0000256" key="1">
    <source>
        <dbReference type="ARBA" id="ARBA00001946"/>
    </source>
</evidence>
<sequence>MMRSVAEHRDAILAAVAPLAPVALPISACRGLVTVADVVAEVDLPGFNNSAMDGYAVRAADVTTARPGAPVSLRVIGEVAAGGDGAAYDVGVGEAVRIMTGAMMPAGADAVVMVERTDGGTEVVAIEDAAPVGQSIRPAGEDVRAGTVVVPAGTVVNPRVVALAAATGHGTLAVRPRPRVAVLSTGDELIPPGMPLRPGQIHESNAPMLAACVEALGAEVVRVASVSDDADALIATLGELVASCDAVVTTGGVSMGAYDVVKAALRDRGVEFVQVAMQPGKPQGFGAFDGVPVFALPGNPVSAFVSFEMFVAPALDTMMGRSHERRVVTGVMGHALDSPAGRTQIARAVTRRAGSTWLVDPVVGQGSHFVHDLVRANSLVIVPAESTRLVEGDPVEVWLLDGVHDH</sequence>
<dbReference type="GO" id="GO:0005829">
    <property type="term" value="C:cytosol"/>
    <property type="evidence" value="ECO:0007669"/>
    <property type="project" value="TreeGrafter"/>
</dbReference>
<dbReference type="Gene3D" id="3.90.105.10">
    <property type="entry name" value="Molybdopterin biosynthesis moea protein, domain 2"/>
    <property type="match status" value="1"/>
</dbReference>
<evidence type="ECO:0000256" key="3">
    <source>
        <dbReference type="ARBA" id="ARBA00005046"/>
    </source>
</evidence>
<evidence type="ECO:0000313" key="14">
    <source>
        <dbReference type="Proteomes" id="UP000035720"/>
    </source>
</evidence>
<dbReference type="EC" id="2.10.1.1" evidence="11"/>
<proteinExistence type="inferred from homology"/>
<dbReference type="GO" id="GO:0061599">
    <property type="term" value="F:molybdopterin molybdotransferase activity"/>
    <property type="evidence" value="ECO:0007669"/>
    <property type="project" value="UniProtKB-UniRule"/>
</dbReference>
<dbReference type="SUPFAM" id="SSF63882">
    <property type="entry name" value="MoeA N-terminal region -like"/>
    <property type="match status" value="1"/>
</dbReference>
<dbReference type="AlphaFoldDB" id="A0A077MFP6"/>
<dbReference type="Gene3D" id="3.40.980.10">
    <property type="entry name" value="MoaB/Mog-like domain"/>
    <property type="match status" value="1"/>
</dbReference>
<feature type="domain" description="MoaB/Mog" evidence="12">
    <location>
        <begin position="181"/>
        <end position="317"/>
    </location>
</feature>
<dbReference type="PANTHER" id="PTHR10192:SF5">
    <property type="entry name" value="GEPHYRIN"/>
    <property type="match status" value="1"/>
</dbReference>
<keyword evidence="9 11" id="KW-0501">Molybdenum cofactor biosynthesis</keyword>
<dbReference type="FunFam" id="2.170.190.11:FF:000001">
    <property type="entry name" value="Molybdopterin molybdenumtransferase"/>
    <property type="match status" value="1"/>
</dbReference>
<dbReference type="InterPro" id="IPR036135">
    <property type="entry name" value="MoeA_linker/N_sf"/>
</dbReference>
<dbReference type="RefSeq" id="WP_235434010.1">
    <property type="nucleotide sequence ID" value="NZ_HF571038.1"/>
</dbReference>
<protein>
    <recommendedName>
        <fullName evidence="11">Molybdopterin molybdenumtransferase</fullName>
        <ecNumber evidence="11">2.10.1.1</ecNumber>
    </recommendedName>
</protein>
<evidence type="ECO:0000256" key="2">
    <source>
        <dbReference type="ARBA" id="ARBA00002901"/>
    </source>
</evidence>
<name>A0A077MFP6_9MICO</name>